<proteinExistence type="predicted"/>
<comment type="caution">
    <text evidence="1">The sequence shown here is derived from an EMBL/GenBank/DDBJ whole genome shotgun (WGS) entry which is preliminary data.</text>
</comment>
<keyword evidence="2" id="KW-1185">Reference proteome</keyword>
<evidence type="ECO:0000313" key="2">
    <source>
        <dbReference type="Proteomes" id="UP001220022"/>
    </source>
</evidence>
<dbReference type="Proteomes" id="UP001220022">
    <property type="component" value="Unassembled WGS sequence"/>
</dbReference>
<evidence type="ECO:0000313" key="1">
    <source>
        <dbReference type="EMBL" id="MDF2258909.1"/>
    </source>
</evidence>
<dbReference type="EMBL" id="JARHTQ010000019">
    <property type="protein sequence ID" value="MDF2258909.1"/>
    <property type="molecule type" value="Genomic_DNA"/>
</dbReference>
<name>A0ABT5Z5C2_9ACTN</name>
<organism evidence="1 2">
    <name type="scientific">Streptantibioticus ferralitis</name>
    <dbReference type="NCBI Taxonomy" id="236510"/>
    <lineage>
        <taxon>Bacteria</taxon>
        <taxon>Bacillati</taxon>
        <taxon>Actinomycetota</taxon>
        <taxon>Actinomycetes</taxon>
        <taxon>Kitasatosporales</taxon>
        <taxon>Streptomycetaceae</taxon>
        <taxon>Streptantibioticus</taxon>
    </lineage>
</organism>
<dbReference type="RefSeq" id="WP_275818377.1">
    <property type="nucleotide sequence ID" value="NZ_BAAANM010000006.1"/>
</dbReference>
<sequence length="98" mass="10341">MRDNAACCGGHGARRVIFLPIAARRERCVRREDSFSVGIPAAVKRSTTSGVNNSSVCNGRYSAIAHTQNRAVVDRYCTAAQGAAGSKVVTEARTKGAT</sequence>
<accession>A0ABT5Z5C2</accession>
<gene>
    <name evidence="1" type="ORF">P2L57_25320</name>
</gene>
<reference evidence="1 2" key="1">
    <citation type="submission" date="2023-03" db="EMBL/GenBank/DDBJ databases">
        <title>Draft genome sequence of type strain Streptomyces ferralitis JCM 14344.</title>
        <authorList>
            <person name="Klaysubun C."/>
            <person name="Duangmal K."/>
        </authorList>
    </citation>
    <scope>NUCLEOTIDE SEQUENCE [LARGE SCALE GENOMIC DNA]</scope>
    <source>
        <strain evidence="1 2">JCM 14344</strain>
    </source>
</reference>
<protein>
    <submittedName>
        <fullName evidence="1">Uncharacterized protein</fullName>
    </submittedName>
</protein>